<evidence type="ECO:0000256" key="4">
    <source>
        <dbReference type="ARBA" id="ARBA00022825"/>
    </source>
</evidence>
<proteinExistence type="inferred from homology"/>
<evidence type="ECO:0000256" key="2">
    <source>
        <dbReference type="ARBA" id="ARBA00022670"/>
    </source>
</evidence>
<dbReference type="InterPro" id="IPR023828">
    <property type="entry name" value="Peptidase_S8_Ser-AS"/>
</dbReference>
<dbReference type="PRINTS" id="PR00723">
    <property type="entry name" value="SUBTILISIN"/>
</dbReference>
<dbReference type="InterPro" id="IPR015500">
    <property type="entry name" value="Peptidase_S8_subtilisin-rel"/>
</dbReference>
<dbReference type="InterPro" id="IPR023827">
    <property type="entry name" value="Peptidase_S8_Asp-AS"/>
</dbReference>
<sequence length="1233" mass="128371">MHPPARSGLAAIAAGLVLATGAISPAVAQTAPADPSESAVPAAAGSADLTVTLVTGDVVHVTSPGTDHETITVDAVSGTPDSIQTMQIGDDTYVLPDVATPYVTSGALDEELFNVSDLIDYGYDDQSSGGIPVIAQYDSGLRAQPKALPGSAKVRTLASVGGAALKTDHQKSSAFWTALTAAGRTRTTPGDLGGGIDRLWLDGRVTPTLDVSVPLVGAPDAWAAGFDGTGATVAVLDTGIDAQHPDVDDALRTSVSFVPGEEVTDRDGHGTHVASTIVGSGEASDGTHVGVAPGADLVVGKVLADEGYGQDSWIIAGMEWAATEADADVVNMSLGDDERTDAENILSISLDALSKKHDTLFVVAAGNSGGVGTIGAPGTAESALTVAATDDADGLAPFSSRGPRGLDDGLKPDLAAPGVGITAARSQYSSGSGALRTLSGTSMATPHVAGAAAILAAQHPDWSAVHLKDALMSSTVELDYSPYEVGSGRLDIPAAMDAIDATGSVYFGKALWGEADPKPATRNIVYRNTSDAAVELTLTGSTTGPDGAVDLVQLSAQTVTVPADGEVSVEATASFADARMVGHYLGQVVATTADGTVVARTTTGLTREDERYDLDVTVLGTKGQPIEAQVTKYRYGSTAFTGGLSDPETGAVKTERVAPGVYAAWVKIRLGSTDGTDRTYWINQPHIVVDKNTEVVLDLREATPVRLETPRPSDPFYQRVEWWHDAGLDIGLDTFYSALPAGPATEVWVNPLQKVAGDGFNVTARWARTQPLLDLSVRRADDTVDAVPLAPLYQSGSRRLDGKVDLPVVVAGTGTPEEIAVVDAEGKALIVTQDASVSQIERSAAAAEAGAALLVVINDGAGTLYDIAAGTVPVIAVSAEEGEHLLADPAATRITGKAIALPAYEYDYAHTWQGSVPADLTLKPGKGDVVAVTDRFADPTPRTVQVTRYDCPSYLTRCLGSTRLWESGTDHVTYLSPGQEGIAAPWVADVSVPSVGLDLRDVKRSHAAGSEIVLDWFGVQAPRQGDGFWRSEHRKERIRVNMPLASTTDGITATWGRTATVSSKLYQGDTLLASSSSQSVTGTATGAGHQQYRLETSVTVPQETWSTSNRTTSTWVFGMDAAETGNLPLIGLTYDVPVDGDRAVSANGWTELSVIAAHDPGALRAGEVTELSLELSYDEGKTWQAVEVTHDGDRWDARVKLPKGTDAVSLRTSAKDDAGNSVTQEVNRAFDVR</sequence>
<feature type="chain" id="PRO_5046237846" evidence="7">
    <location>
        <begin position="29"/>
        <end position="1233"/>
    </location>
</feature>
<dbReference type="InterPro" id="IPR050131">
    <property type="entry name" value="Peptidase_S8_subtilisin-like"/>
</dbReference>
<keyword evidence="2 5" id="KW-0645">Protease</keyword>
<feature type="active site" description="Charge relay system" evidence="5">
    <location>
        <position position="442"/>
    </location>
</feature>
<feature type="domain" description="Peptidase S8/S53" evidence="8">
    <location>
        <begin position="228"/>
        <end position="480"/>
    </location>
</feature>
<gene>
    <name evidence="9" type="ORF">WDU93_12350</name>
</gene>
<dbReference type="PROSITE" id="PS00138">
    <property type="entry name" value="SUBTILASE_SER"/>
    <property type="match status" value="1"/>
</dbReference>
<dbReference type="InterPro" id="IPR000209">
    <property type="entry name" value="Peptidase_S8/S53_dom"/>
</dbReference>
<evidence type="ECO:0000256" key="7">
    <source>
        <dbReference type="SAM" id="SignalP"/>
    </source>
</evidence>
<dbReference type="InterPro" id="IPR022398">
    <property type="entry name" value="Peptidase_S8_His-AS"/>
</dbReference>
<keyword evidence="3 5" id="KW-0378">Hydrolase</keyword>
<dbReference type="Proteomes" id="UP001366085">
    <property type="component" value="Unassembled WGS sequence"/>
</dbReference>
<comment type="similarity">
    <text evidence="1 5 6">Belongs to the peptidase S8 family.</text>
</comment>
<feature type="active site" description="Charge relay system" evidence="5">
    <location>
        <position position="269"/>
    </location>
</feature>
<feature type="active site" description="Charge relay system" evidence="5">
    <location>
        <position position="237"/>
    </location>
</feature>
<evidence type="ECO:0000313" key="10">
    <source>
        <dbReference type="Proteomes" id="UP001366085"/>
    </source>
</evidence>
<keyword evidence="7" id="KW-0732">Signal</keyword>
<reference evidence="9 10" key="1">
    <citation type="submission" date="2024-02" db="EMBL/GenBank/DDBJ databases">
        <authorList>
            <person name="Saticioglu I.B."/>
        </authorList>
    </citation>
    <scope>NUCLEOTIDE SEQUENCE [LARGE SCALE GENOMIC DNA]</scope>
    <source>
        <strain evidence="9 10">Mu-43</strain>
    </source>
</reference>
<dbReference type="EMBL" id="JBBDGN010000012">
    <property type="protein sequence ID" value="MEJ1092475.1"/>
    <property type="molecule type" value="Genomic_DNA"/>
</dbReference>
<evidence type="ECO:0000256" key="1">
    <source>
        <dbReference type="ARBA" id="ARBA00011073"/>
    </source>
</evidence>
<feature type="signal peptide" evidence="7">
    <location>
        <begin position="1"/>
        <end position="28"/>
    </location>
</feature>
<dbReference type="Gene3D" id="3.40.50.200">
    <property type="entry name" value="Peptidase S8/S53 domain"/>
    <property type="match status" value="1"/>
</dbReference>
<evidence type="ECO:0000256" key="3">
    <source>
        <dbReference type="ARBA" id="ARBA00022801"/>
    </source>
</evidence>
<keyword evidence="4 5" id="KW-0720">Serine protease</keyword>
<keyword evidence="10" id="KW-1185">Reference proteome</keyword>
<dbReference type="PROSITE" id="PS51892">
    <property type="entry name" value="SUBTILASE"/>
    <property type="match status" value="1"/>
</dbReference>
<dbReference type="PROSITE" id="PS00137">
    <property type="entry name" value="SUBTILASE_HIS"/>
    <property type="match status" value="1"/>
</dbReference>
<evidence type="ECO:0000259" key="8">
    <source>
        <dbReference type="Pfam" id="PF00082"/>
    </source>
</evidence>
<dbReference type="PANTHER" id="PTHR43806">
    <property type="entry name" value="PEPTIDASE S8"/>
    <property type="match status" value="1"/>
</dbReference>
<protein>
    <submittedName>
        <fullName evidence="9">S8 family serine peptidase</fullName>
    </submittedName>
</protein>
<dbReference type="SUPFAM" id="SSF52743">
    <property type="entry name" value="Subtilisin-like"/>
    <property type="match status" value="1"/>
</dbReference>
<dbReference type="Pfam" id="PF00082">
    <property type="entry name" value="Peptidase_S8"/>
    <property type="match status" value="1"/>
</dbReference>
<organism evidence="9 10">
    <name type="scientific">Microbacterium istanbulense</name>
    <dbReference type="NCBI Taxonomy" id="3122049"/>
    <lineage>
        <taxon>Bacteria</taxon>
        <taxon>Bacillati</taxon>
        <taxon>Actinomycetota</taxon>
        <taxon>Actinomycetes</taxon>
        <taxon>Micrococcales</taxon>
        <taxon>Microbacteriaceae</taxon>
        <taxon>Microbacterium</taxon>
    </lineage>
</organism>
<evidence type="ECO:0000256" key="6">
    <source>
        <dbReference type="RuleBase" id="RU003355"/>
    </source>
</evidence>
<dbReference type="SUPFAM" id="SSF52025">
    <property type="entry name" value="PA domain"/>
    <property type="match status" value="1"/>
</dbReference>
<comment type="caution">
    <text evidence="9">The sequence shown here is derived from an EMBL/GenBank/DDBJ whole genome shotgun (WGS) entry which is preliminary data.</text>
</comment>
<accession>A0ABU8LND7</accession>
<dbReference type="Gene3D" id="3.50.30.30">
    <property type="match status" value="1"/>
</dbReference>
<evidence type="ECO:0000256" key="5">
    <source>
        <dbReference type="PROSITE-ProRule" id="PRU01240"/>
    </source>
</evidence>
<dbReference type="PANTHER" id="PTHR43806:SF11">
    <property type="entry name" value="CEREVISIN-RELATED"/>
    <property type="match status" value="1"/>
</dbReference>
<dbReference type="InterPro" id="IPR036852">
    <property type="entry name" value="Peptidase_S8/S53_dom_sf"/>
</dbReference>
<evidence type="ECO:0000313" key="9">
    <source>
        <dbReference type="EMBL" id="MEJ1092475.1"/>
    </source>
</evidence>
<name>A0ABU8LND7_9MICO</name>
<dbReference type="PROSITE" id="PS00136">
    <property type="entry name" value="SUBTILASE_ASP"/>
    <property type="match status" value="1"/>
</dbReference>
<dbReference type="InterPro" id="IPR046450">
    <property type="entry name" value="PA_dom_sf"/>
</dbReference>
<dbReference type="RefSeq" id="WP_337321060.1">
    <property type="nucleotide sequence ID" value="NZ_JBBDGN010000012.1"/>
</dbReference>